<comment type="caution">
    <text evidence="1">The sequence shown here is derived from an EMBL/GenBank/DDBJ whole genome shotgun (WGS) entry which is preliminary data.</text>
</comment>
<dbReference type="OrthoDB" id="9979734at2759"/>
<protein>
    <recommendedName>
        <fullName evidence="3">L-Fucosyltransferase</fullName>
    </recommendedName>
</protein>
<proteinExistence type="predicted"/>
<dbReference type="Gene3D" id="3.40.50.11350">
    <property type="match status" value="1"/>
</dbReference>
<evidence type="ECO:0000313" key="1">
    <source>
        <dbReference type="EMBL" id="RNA28787.1"/>
    </source>
</evidence>
<keyword evidence="2" id="KW-1185">Reference proteome</keyword>
<name>A0A3M7RZL6_BRAPC</name>
<dbReference type="EMBL" id="REGN01002341">
    <property type="protein sequence ID" value="RNA28787.1"/>
    <property type="molecule type" value="Genomic_DNA"/>
</dbReference>
<organism evidence="1 2">
    <name type="scientific">Brachionus plicatilis</name>
    <name type="common">Marine rotifer</name>
    <name type="synonym">Brachionus muelleri</name>
    <dbReference type="NCBI Taxonomy" id="10195"/>
    <lineage>
        <taxon>Eukaryota</taxon>
        <taxon>Metazoa</taxon>
        <taxon>Spiralia</taxon>
        <taxon>Gnathifera</taxon>
        <taxon>Rotifera</taxon>
        <taxon>Eurotatoria</taxon>
        <taxon>Monogononta</taxon>
        <taxon>Pseudotrocha</taxon>
        <taxon>Ploima</taxon>
        <taxon>Brachionidae</taxon>
        <taxon>Brachionus</taxon>
    </lineage>
</organism>
<sequence length="322" mass="38356">MCGGWADRLKGILSTYAFSLIMNRHFLIRINQGCDLIKILHPNKINWHYDQTPRATISTVLIKYEWKYWVSQKIRSEKELLKKYSDTNLIRIKSGFMFSDSLAKNPFYKKIINDLGYEQSKFKIVYQFRKWYGELFKLNQKLQLKYENLVSSIKPRNTKLICIQIRTGDPKHVTESGTKITLDFWNFVKTKFLESTKYLNTNFSIYVTADREFVKKEAKEYFPNHPVFYIEDSSVHVEKQININKCLDMENVLLDFHFMQNCDIGVVSHSGFGIMSMWNRPDPLKNLYVYTQKDQKAFVKNYYNRKNLTFVKFSKLNDIFFV</sequence>
<dbReference type="AlphaFoldDB" id="A0A3M7RZL6"/>
<gene>
    <name evidence="1" type="ORF">BpHYR1_007328</name>
</gene>
<dbReference type="STRING" id="10195.A0A3M7RZL6"/>
<reference evidence="1 2" key="1">
    <citation type="journal article" date="2018" name="Sci. Rep.">
        <title>Genomic signatures of local adaptation to the degree of environmental predictability in rotifers.</title>
        <authorList>
            <person name="Franch-Gras L."/>
            <person name="Hahn C."/>
            <person name="Garcia-Roger E.M."/>
            <person name="Carmona M.J."/>
            <person name="Serra M."/>
            <person name="Gomez A."/>
        </authorList>
    </citation>
    <scope>NUCLEOTIDE SEQUENCE [LARGE SCALE GENOMIC DNA]</scope>
    <source>
        <strain evidence="1">HYR1</strain>
    </source>
</reference>
<accession>A0A3M7RZL6</accession>
<evidence type="ECO:0008006" key="3">
    <source>
        <dbReference type="Google" id="ProtNLM"/>
    </source>
</evidence>
<dbReference type="Proteomes" id="UP000276133">
    <property type="component" value="Unassembled WGS sequence"/>
</dbReference>
<evidence type="ECO:0000313" key="2">
    <source>
        <dbReference type="Proteomes" id="UP000276133"/>
    </source>
</evidence>